<feature type="transmembrane region" description="Helical" evidence="1">
    <location>
        <begin position="238"/>
        <end position="262"/>
    </location>
</feature>
<proteinExistence type="predicted"/>
<dbReference type="Proteomes" id="UP000772434">
    <property type="component" value="Unassembled WGS sequence"/>
</dbReference>
<sequence>MPLFEESSTLTTIGKNALSTLTGAIIMCVTFGVYIAAAVIALYILSQNGLRKWPVLILSIIQIILILASILQAVDVNAYLLDLLFHVLADSKLDFNQDLEDRMAAFDVQSKIWVGIQGGPGVLSLLLGDTVVLWRAWALWEYHTAVQWMLVILGISNGVIIIGERFSGPSMLAHLDITDPILLLICQNFYFLFSIALNILATVLIAYKTWVHSNARPWHADQHSTQDYSTKLSPSLNVLVFLVESGTAFCIFQAGYCTLGILASSPAFAGVPSLAAVSAIVYDLSVMVVGFYPISVTIVSHLMLYRGASQYPAQGLE</sequence>
<feature type="transmembrane region" description="Helical" evidence="1">
    <location>
        <begin position="145"/>
        <end position="162"/>
    </location>
</feature>
<accession>A0A9P5PJU1</accession>
<name>A0A9P5PJU1_9AGAR</name>
<evidence type="ECO:0000256" key="1">
    <source>
        <dbReference type="SAM" id="Phobius"/>
    </source>
</evidence>
<keyword evidence="1" id="KW-1133">Transmembrane helix</keyword>
<dbReference type="EMBL" id="JADNRY010000119">
    <property type="protein sequence ID" value="KAF9064646.1"/>
    <property type="molecule type" value="Genomic_DNA"/>
</dbReference>
<evidence type="ECO:0000313" key="2">
    <source>
        <dbReference type="EMBL" id="KAF9064646.1"/>
    </source>
</evidence>
<dbReference type="OrthoDB" id="2744793at2759"/>
<keyword evidence="1" id="KW-0472">Membrane</keyword>
<keyword evidence="3" id="KW-1185">Reference proteome</keyword>
<keyword evidence="1" id="KW-0812">Transmembrane</keyword>
<protein>
    <submittedName>
        <fullName evidence="2">Uncharacterized protein</fullName>
    </submittedName>
</protein>
<reference evidence="2" key="1">
    <citation type="submission" date="2020-11" db="EMBL/GenBank/DDBJ databases">
        <authorList>
            <consortium name="DOE Joint Genome Institute"/>
            <person name="Ahrendt S."/>
            <person name="Riley R."/>
            <person name="Andreopoulos W."/>
            <person name="Labutti K."/>
            <person name="Pangilinan J."/>
            <person name="Ruiz-Duenas F.J."/>
            <person name="Barrasa J.M."/>
            <person name="Sanchez-Garcia M."/>
            <person name="Camarero S."/>
            <person name="Miyauchi S."/>
            <person name="Serrano A."/>
            <person name="Linde D."/>
            <person name="Babiker R."/>
            <person name="Drula E."/>
            <person name="Ayuso-Fernandez I."/>
            <person name="Pacheco R."/>
            <person name="Padilla G."/>
            <person name="Ferreira P."/>
            <person name="Barriuso J."/>
            <person name="Kellner H."/>
            <person name="Castanera R."/>
            <person name="Alfaro M."/>
            <person name="Ramirez L."/>
            <person name="Pisabarro A.G."/>
            <person name="Kuo A."/>
            <person name="Tritt A."/>
            <person name="Lipzen A."/>
            <person name="He G."/>
            <person name="Yan M."/>
            <person name="Ng V."/>
            <person name="Cullen D."/>
            <person name="Martin F."/>
            <person name="Rosso M.-N."/>
            <person name="Henrissat B."/>
            <person name="Hibbett D."/>
            <person name="Martinez A.T."/>
            <person name="Grigoriev I.V."/>
        </authorList>
    </citation>
    <scope>NUCLEOTIDE SEQUENCE</scope>
    <source>
        <strain evidence="2">AH 40177</strain>
    </source>
</reference>
<evidence type="ECO:0000313" key="3">
    <source>
        <dbReference type="Proteomes" id="UP000772434"/>
    </source>
</evidence>
<feature type="transmembrane region" description="Helical" evidence="1">
    <location>
        <begin position="274"/>
        <end position="299"/>
    </location>
</feature>
<organism evidence="2 3">
    <name type="scientific">Rhodocollybia butyracea</name>
    <dbReference type="NCBI Taxonomy" id="206335"/>
    <lineage>
        <taxon>Eukaryota</taxon>
        <taxon>Fungi</taxon>
        <taxon>Dikarya</taxon>
        <taxon>Basidiomycota</taxon>
        <taxon>Agaricomycotina</taxon>
        <taxon>Agaricomycetes</taxon>
        <taxon>Agaricomycetidae</taxon>
        <taxon>Agaricales</taxon>
        <taxon>Marasmiineae</taxon>
        <taxon>Omphalotaceae</taxon>
        <taxon>Rhodocollybia</taxon>
    </lineage>
</organism>
<dbReference type="AlphaFoldDB" id="A0A9P5PJU1"/>
<gene>
    <name evidence="2" type="ORF">BDP27DRAFT_1333243</name>
</gene>
<feature type="transmembrane region" description="Helical" evidence="1">
    <location>
        <begin position="55"/>
        <end position="74"/>
    </location>
</feature>
<feature type="transmembrane region" description="Helical" evidence="1">
    <location>
        <begin position="20"/>
        <end position="43"/>
    </location>
</feature>
<feature type="transmembrane region" description="Helical" evidence="1">
    <location>
        <begin position="182"/>
        <end position="207"/>
    </location>
</feature>
<comment type="caution">
    <text evidence="2">The sequence shown here is derived from an EMBL/GenBank/DDBJ whole genome shotgun (WGS) entry which is preliminary data.</text>
</comment>
<feature type="transmembrane region" description="Helical" evidence="1">
    <location>
        <begin position="112"/>
        <end position="133"/>
    </location>
</feature>